<dbReference type="AlphaFoldDB" id="A0A8H6MAK8"/>
<dbReference type="InterPro" id="IPR036864">
    <property type="entry name" value="Zn2-C6_fun-type_DNA-bd_sf"/>
</dbReference>
<dbReference type="PANTHER" id="PTHR31069">
    <property type="entry name" value="OLEATE-ACTIVATED TRANSCRIPTION FACTOR 1-RELATED"/>
    <property type="match status" value="1"/>
</dbReference>
<feature type="domain" description="Zn(2)-C6 fungal-type" evidence="6">
    <location>
        <begin position="48"/>
        <end position="80"/>
    </location>
</feature>
<evidence type="ECO:0000313" key="8">
    <source>
        <dbReference type="Proteomes" id="UP000521943"/>
    </source>
</evidence>
<dbReference type="OrthoDB" id="2269373at2759"/>
<dbReference type="Proteomes" id="UP000521943">
    <property type="component" value="Unassembled WGS sequence"/>
</dbReference>
<feature type="region of interest" description="Disordered" evidence="5">
    <location>
        <begin position="1"/>
        <end position="46"/>
    </location>
</feature>
<feature type="compositionally biased region" description="Low complexity" evidence="5">
    <location>
        <begin position="209"/>
        <end position="226"/>
    </location>
</feature>
<feature type="compositionally biased region" description="Polar residues" evidence="5">
    <location>
        <begin position="381"/>
        <end position="396"/>
    </location>
</feature>
<dbReference type="GO" id="GO:0000981">
    <property type="term" value="F:DNA-binding transcription factor activity, RNA polymerase II-specific"/>
    <property type="evidence" value="ECO:0007669"/>
    <property type="project" value="InterPro"/>
</dbReference>
<feature type="compositionally biased region" description="Polar residues" evidence="5">
    <location>
        <begin position="185"/>
        <end position="195"/>
    </location>
</feature>
<evidence type="ECO:0000259" key="6">
    <source>
        <dbReference type="PROSITE" id="PS50048"/>
    </source>
</evidence>
<dbReference type="PROSITE" id="PS00463">
    <property type="entry name" value="ZN2_CY6_FUNGAL_1"/>
    <property type="match status" value="1"/>
</dbReference>
<keyword evidence="8" id="KW-1185">Reference proteome</keyword>
<keyword evidence="3" id="KW-0804">Transcription</keyword>
<keyword evidence="1" id="KW-0805">Transcription regulation</keyword>
<comment type="caution">
    <text evidence="7">The sequence shown here is derived from an EMBL/GenBank/DDBJ whole genome shotgun (WGS) entry which is preliminary data.</text>
</comment>
<evidence type="ECO:0000256" key="4">
    <source>
        <dbReference type="ARBA" id="ARBA00023242"/>
    </source>
</evidence>
<accession>A0A8H6MAK8</accession>
<dbReference type="GO" id="GO:0008270">
    <property type="term" value="F:zinc ion binding"/>
    <property type="evidence" value="ECO:0007669"/>
    <property type="project" value="InterPro"/>
</dbReference>
<evidence type="ECO:0000256" key="3">
    <source>
        <dbReference type="ARBA" id="ARBA00023163"/>
    </source>
</evidence>
<dbReference type="GO" id="GO:0003677">
    <property type="term" value="F:DNA binding"/>
    <property type="evidence" value="ECO:0007669"/>
    <property type="project" value="UniProtKB-KW"/>
</dbReference>
<dbReference type="PROSITE" id="PS50048">
    <property type="entry name" value="ZN2_CY6_FUNGAL_2"/>
    <property type="match status" value="1"/>
</dbReference>
<keyword evidence="4" id="KW-0539">Nucleus</keyword>
<keyword evidence="2" id="KW-0238">DNA-binding</keyword>
<reference evidence="7 8" key="1">
    <citation type="submission" date="2020-07" db="EMBL/GenBank/DDBJ databases">
        <title>Comparative genomics of pyrophilous fungi reveals a link between fire events and developmental genes.</title>
        <authorList>
            <consortium name="DOE Joint Genome Institute"/>
            <person name="Steindorff A.S."/>
            <person name="Carver A."/>
            <person name="Calhoun S."/>
            <person name="Stillman K."/>
            <person name="Liu H."/>
            <person name="Lipzen A."/>
            <person name="Pangilinan J."/>
            <person name="Labutti K."/>
            <person name="Bruns T.D."/>
            <person name="Grigoriev I.V."/>
        </authorList>
    </citation>
    <scope>NUCLEOTIDE SEQUENCE [LARGE SCALE GENOMIC DNA]</scope>
    <source>
        <strain evidence="7 8">CBS 144469</strain>
    </source>
</reference>
<gene>
    <name evidence="7" type="ORF">DFP72DRAFT_34543</name>
</gene>
<dbReference type="CDD" id="cd00067">
    <property type="entry name" value="GAL4"/>
    <property type="match status" value="1"/>
</dbReference>
<dbReference type="EMBL" id="JACGCI010000010">
    <property type="protein sequence ID" value="KAF6761210.1"/>
    <property type="molecule type" value="Genomic_DNA"/>
</dbReference>
<dbReference type="SMART" id="SM00066">
    <property type="entry name" value="GAL4"/>
    <property type="match status" value="1"/>
</dbReference>
<dbReference type="SUPFAM" id="SSF57701">
    <property type="entry name" value="Zn2/Cys6 DNA-binding domain"/>
    <property type="match status" value="1"/>
</dbReference>
<sequence>MPSATSDSSTAARKRRSDSEAADNTLTTANPPLEGDHRKKRRNRTTQSCLNCHTSKRMCDRRRPACARCTQLGLTGLCVYEVDDPNQRADEGETARLITRVAELEGVIREMKNKPNPRWLQPSGNHPSDVTPDKWGHRSHHHGVSSDMDSISYSQSRSCSPSTSTSDASQSDRSPFLRPRHRPSRSSGIMTSVNAYPSAAVDPTPHGHSPFGQSPQSSPSPLVSTPEEYARPQVTISSGLPQDYNLAAMLLSYPPHFAPHDEYTGIPKESMDGYPHLVQQEQVYCGCAEESSTYGVLLEVSLRLRKATDMMARNSSHQHSGNCCPLYRQVSDLDRYLSNLLGNVAPLAPVSESNISSSYGNMNQPTYGPPYPGHHEAHQMSPVSPSLVSGVQSWDMSGQHRGPPPPQIRPEESYTRWHPLAT</sequence>
<evidence type="ECO:0000256" key="1">
    <source>
        <dbReference type="ARBA" id="ARBA00023015"/>
    </source>
</evidence>
<feature type="region of interest" description="Disordered" evidence="5">
    <location>
        <begin position="359"/>
        <end position="422"/>
    </location>
</feature>
<dbReference type="Pfam" id="PF00172">
    <property type="entry name" value="Zn_clus"/>
    <property type="match status" value="1"/>
</dbReference>
<protein>
    <recommendedName>
        <fullName evidence="6">Zn(2)-C6 fungal-type domain-containing protein</fullName>
    </recommendedName>
</protein>
<evidence type="ECO:0000313" key="7">
    <source>
        <dbReference type="EMBL" id="KAF6761210.1"/>
    </source>
</evidence>
<feature type="compositionally biased region" description="Low complexity" evidence="5">
    <location>
        <begin position="145"/>
        <end position="174"/>
    </location>
</feature>
<proteinExistence type="predicted"/>
<evidence type="ECO:0000256" key="2">
    <source>
        <dbReference type="ARBA" id="ARBA00023125"/>
    </source>
</evidence>
<name>A0A8H6MAK8_9AGAR</name>
<dbReference type="InterPro" id="IPR001138">
    <property type="entry name" value="Zn2Cys6_DnaBD"/>
</dbReference>
<dbReference type="PANTHER" id="PTHR31069:SF32">
    <property type="entry name" value="ARGININE METABOLISM REGULATION PROTEIN II"/>
    <property type="match status" value="1"/>
</dbReference>
<dbReference type="InterPro" id="IPR050675">
    <property type="entry name" value="OAF3"/>
</dbReference>
<evidence type="ECO:0000256" key="5">
    <source>
        <dbReference type="SAM" id="MobiDB-lite"/>
    </source>
</evidence>
<dbReference type="Gene3D" id="4.10.240.10">
    <property type="entry name" value="Zn(2)-C6 fungal-type DNA-binding domain"/>
    <property type="match status" value="1"/>
</dbReference>
<feature type="compositionally biased region" description="Polar residues" evidence="5">
    <location>
        <begin position="1"/>
        <end position="11"/>
    </location>
</feature>
<organism evidence="7 8">
    <name type="scientific">Ephemerocybe angulata</name>
    <dbReference type="NCBI Taxonomy" id="980116"/>
    <lineage>
        <taxon>Eukaryota</taxon>
        <taxon>Fungi</taxon>
        <taxon>Dikarya</taxon>
        <taxon>Basidiomycota</taxon>
        <taxon>Agaricomycotina</taxon>
        <taxon>Agaricomycetes</taxon>
        <taxon>Agaricomycetidae</taxon>
        <taxon>Agaricales</taxon>
        <taxon>Agaricineae</taxon>
        <taxon>Psathyrellaceae</taxon>
        <taxon>Ephemerocybe</taxon>
    </lineage>
</organism>
<feature type="region of interest" description="Disordered" evidence="5">
    <location>
        <begin position="112"/>
        <end position="228"/>
    </location>
</feature>